<dbReference type="AlphaFoldDB" id="A0A4R2C431"/>
<sequence length="113" mass="12241">MRFLIVLVGLAVTFPAAAQELTAKQYKEVQRNLRKKSGLIDSIISNCATQMHARGRISSEMAASVGADEKGAARIYCSRLFTAVAAERLSLKDFNSLERGKPTANADKILRGG</sequence>
<feature type="signal peptide" evidence="1">
    <location>
        <begin position="1"/>
        <end position="18"/>
    </location>
</feature>
<feature type="chain" id="PRO_5020595483" evidence="1">
    <location>
        <begin position="19"/>
        <end position="113"/>
    </location>
</feature>
<dbReference type="Proteomes" id="UP000295351">
    <property type="component" value="Unassembled WGS sequence"/>
</dbReference>
<proteinExistence type="predicted"/>
<comment type="caution">
    <text evidence="2">The sequence shown here is derived from an EMBL/GenBank/DDBJ whole genome shotgun (WGS) entry which is preliminary data.</text>
</comment>
<keyword evidence="1" id="KW-0732">Signal</keyword>
<reference evidence="2 3" key="1">
    <citation type="submission" date="2019-03" db="EMBL/GenBank/DDBJ databases">
        <title>Genomic Encyclopedia of Type Strains, Phase IV (KMG-IV): sequencing the most valuable type-strain genomes for metagenomic binning, comparative biology and taxonomic classification.</title>
        <authorList>
            <person name="Goeker M."/>
        </authorList>
    </citation>
    <scope>NUCLEOTIDE SEQUENCE [LARGE SCALE GENOMIC DNA]</scope>
    <source>
        <strain evidence="2 3">DSM 18401</strain>
    </source>
</reference>
<accession>A0A4R2C431</accession>
<evidence type="ECO:0000313" key="2">
    <source>
        <dbReference type="EMBL" id="TCN34946.1"/>
    </source>
</evidence>
<name>A0A4R2C431_SHIGR</name>
<gene>
    <name evidence="2" type="ORF">EV665_13125</name>
</gene>
<dbReference type="RefSeq" id="WP_133036688.1">
    <property type="nucleotide sequence ID" value="NZ_JBHMAM010000035.1"/>
</dbReference>
<organism evidence="2 3">
    <name type="scientific">Shinella granuli</name>
    <dbReference type="NCBI Taxonomy" id="323621"/>
    <lineage>
        <taxon>Bacteria</taxon>
        <taxon>Pseudomonadati</taxon>
        <taxon>Pseudomonadota</taxon>
        <taxon>Alphaproteobacteria</taxon>
        <taxon>Hyphomicrobiales</taxon>
        <taxon>Rhizobiaceae</taxon>
        <taxon>Shinella</taxon>
    </lineage>
</organism>
<keyword evidence="3" id="KW-1185">Reference proteome</keyword>
<dbReference type="EMBL" id="SLVX01000031">
    <property type="protein sequence ID" value="TCN34946.1"/>
    <property type="molecule type" value="Genomic_DNA"/>
</dbReference>
<evidence type="ECO:0000256" key="1">
    <source>
        <dbReference type="SAM" id="SignalP"/>
    </source>
</evidence>
<evidence type="ECO:0000313" key="3">
    <source>
        <dbReference type="Proteomes" id="UP000295351"/>
    </source>
</evidence>
<protein>
    <submittedName>
        <fullName evidence="2">Uncharacterized protein</fullName>
    </submittedName>
</protein>